<dbReference type="AlphaFoldDB" id="A0A7S1JM95"/>
<evidence type="ECO:0000313" key="1">
    <source>
        <dbReference type="EMBL" id="CAD9048440.1"/>
    </source>
</evidence>
<sequence>MKEAMKNEGMPACLQKARMKPPHLLRFACVGWVGGVPCQPPSPAQPEPQLQAEEAKNSYMLPQGWMDGWMANRPSLCVRHVWVHHDMIVCEIRTHHIDM</sequence>
<proteinExistence type="predicted"/>
<protein>
    <submittedName>
        <fullName evidence="1">Uncharacterized protein</fullName>
    </submittedName>
</protein>
<reference evidence="1" key="1">
    <citation type="submission" date="2021-01" db="EMBL/GenBank/DDBJ databases">
        <authorList>
            <person name="Corre E."/>
            <person name="Pelletier E."/>
            <person name="Niang G."/>
            <person name="Scheremetjew M."/>
            <person name="Finn R."/>
            <person name="Kale V."/>
            <person name="Holt S."/>
            <person name="Cochrane G."/>
            <person name="Meng A."/>
            <person name="Brown T."/>
            <person name="Cohen L."/>
        </authorList>
    </citation>
    <scope>NUCLEOTIDE SEQUENCE</scope>
    <source>
        <strain evidence="1">CCMP3346</strain>
    </source>
</reference>
<accession>A0A7S1JM95</accession>
<organism evidence="1">
    <name type="scientific">Vitrella brassicaformis</name>
    <dbReference type="NCBI Taxonomy" id="1169539"/>
    <lineage>
        <taxon>Eukaryota</taxon>
        <taxon>Sar</taxon>
        <taxon>Alveolata</taxon>
        <taxon>Colpodellida</taxon>
        <taxon>Vitrellaceae</taxon>
        <taxon>Vitrella</taxon>
    </lineage>
</organism>
<name>A0A7S1JM95_9ALVE</name>
<dbReference type="EMBL" id="HBGB01006143">
    <property type="protein sequence ID" value="CAD9048440.1"/>
    <property type="molecule type" value="Transcribed_RNA"/>
</dbReference>
<gene>
    <name evidence="1" type="ORF">VBRA1451_LOCUS3498</name>
</gene>